<feature type="domain" description="Heparinase II/III-like C-terminal" evidence="5">
    <location>
        <begin position="420"/>
        <end position="622"/>
    </location>
</feature>
<evidence type="ECO:0000256" key="2">
    <source>
        <dbReference type="ARBA" id="ARBA00022729"/>
    </source>
</evidence>
<evidence type="ECO:0000259" key="5">
    <source>
        <dbReference type="Pfam" id="PF07940"/>
    </source>
</evidence>
<dbReference type="NCBIfam" id="NF045572">
    <property type="entry name" value="Hepsulflyase_bctds"/>
    <property type="match status" value="1"/>
</dbReference>
<comment type="caution">
    <text evidence="7">The sequence shown here is derived from an EMBL/GenBank/DDBJ whole genome shotgun (WGS) entry which is preliminary data.</text>
</comment>
<dbReference type="InterPro" id="IPR054646">
    <property type="entry name" value="HepC"/>
</dbReference>
<evidence type="ECO:0000256" key="1">
    <source>
        <dbReference type="ARBA" id="ARBA00004418"/>
    </source>
</evidence>
<dbReference type="STRING" id="1235814.GCA_000613385_04652"/>
<organism evidence="7 8">
    <name type="scientific">Bacteroides acidifaciens</name>
    <dbReference type="NCBI Taxonomy" id="85831"/>
    <lineage>
        <taxon>Bacteria</taxon>
        <taxon>Pseudomonadati</taxon>
        <taxon>Bacteroidota</taxon>
        <taxon>Bacteroidia</taxon>
        <taxon>Bacteroidales</taxon>
        <taxon>Bacteroidaceae</taxon>
        <taxon>Bacteroides</taxon>
    </lineage>
</organism>
<dbReference type="GO" id="GO:0016829">
    <property type="term" value="F:lyase activity"/>
    <property type="evidence" value="ECO:0007669"/>
    <property type="project" value="UniProtKB-KW"/>
</dbReference>
<dbReference type="Proteomes" id="UP000267159">
    <property type="component" value="Unassembled WGS sequence"/>
</dbReference>
<evidence type="ECO:0000313" key="8">
    <source>
        <dbReference type="Proteomes" id="UP000267159"/>
    </source>
</evidence>
<dbReference type="InterPro" id="IPR031680">
    <property type="entry name" value="Hepar_II_III_N"/>
</dbReference>
<dbReference type="Pfam" id="PF07940">
    <property type="entry name" value="Hepar_II_III_C"/>
    <property type="match status" value="1"/>
</dbReference>
<evidence type="ECO:0000313" key="7">
    <source>
        <dbReference type="EMBL" id="RLT81130.1"/>
    </source>
</evidence>
<comment type="subcellular location">
    <subcellularLocation>
        <location evidence="1">Periplasm</location>
    </subcellularLocation>
</comment>
<protein>
    <submittedName>
        <fullName evidence="7">Heparitin sulfate lyase</fullName>
    </submittedName>
</protein>
<keyword evidence="3" id="KW-0574">Periplasm</keyword>
<proteinExistence type="predicted"/>
<dbReference type="InterPro" id="IPR012480">
    <property type="entry name" value="Hepar_II_III_C"/>
</dbReference>
<dbReference type="PROSITE" id="PS51257">
    <property type="entry name" value="PROKAR_LIPOPROTEIN"/>
    <property type="match status" value="1"/>
</dbReference>
<reference evidence="7 8" key="1">
    <citation type="submission" date="2018-09" db="EMBL/GenBank/DDBJ databases">
        <title>Murine metabolic-syndrome-specific gut microbial biobank.</title>
        <authorList>
            <person name="Liu C."/>
        </authorList>
    </citation>
    <scope>NUCLEOTIDE SEQUENCE [LARGE SCALE GENOMIC DNA]</scope>
    <source>
        <strain evidence="7 8">0.1X-D8-26</strain>
    </source>
</reference>
<evidence type="ECO:0000259" key="6">
    <source>
        <dbReference type="Pfam" id="PF16889"/>
    </source>
</evidence>
<dbReference type="PANTHER" id="PTHR39210:SF1">
    <property type="entry name" value="HEPARIN-SULFATE LYASE"/>
    <property type="match status" value="1"/>
</dbReference>
<dbReference type="InterPro" id="IPR008929">
    <property type="entry name" value="Chondroitin_lyas"/>
</dbReference>
<sequence>MKNIFFVTCVFTAITFTGCVDDDDDLLSGEISSGVEILPENKPNDVVEPKLFDIINLDYPGLEKVKSFYEAGEHYYAAHALLEYYRTRTNVTNPGLSLVNVTITDADQAKADYALEDYRFHVNNFFEDANALKPYSIKKDDKINWEYSPEGASDEYQKQLHRHQWFIPQGKAYRASGDEKYIESWIATYTDWILQNPKPETGTNTTSWWQLQVASRLNDQVELFEYFKHSNNFTPEWLSTFIVSFAEQADFLVDYPYTGGGNILVTQAKALATAGTLMPELKNAEVWINTGYQTLAQEVKSQFLNDGWHKEMSLCYHISTVNNFYEIMRVADANHLSEKLPADFIEPLRKATEVLMYFTYPNYFQKGSDNIVPMFNDSWSRTRSIINNNFKNYVEMFSDSEELKYMATAVNGNTPQGKTPNNDMKLFDQAGYYVLRNGWTPASTVMIFSNNKSNDLSAVLSSWTHNQADNGTFELYRNGRNFFPDSGVCTYYTTGGDNSLRNWFRGIDKHNTLSLNKKNITKADGKLLKSEKGNTELIVFENQGYNNLKHRRAVFYIKDKDLIVLVDEGIGTAEGTINLSFNLCEGSNTEVVMDTQENGVHTAFKDNNNILVRTFANKDITCSPFTGRIAYNVDGTYKERQSYTIDMTKAADETARYITVIYPNNDVNSLSAQFTDNGYSENGAAIKVVINGIEYSLSYTL</sequence>
<keyword evidence="4 7" id="KW-0456">Lyase</keyword>
<accession>A0A3L7YY61</accession>
<dbReference type="SUPFAM" id="SSF48230">
    <property type="entry name" value="Chondroitin AC/alginate lyase"/>
    <property type="match status" value="1"/>
</dbReference>
<dbReference type="AlphaFoldDB" id="A0A3L7YY61"/>
<feature type="domain" description="Heparin-sulfate lyase N-terminal" evidence="6">
    <location>
        <begin position="51"/>
        <end position="405"/>
    </location>
</feature>
<dbReference type="EMBL" id="RAZM01000009">
    <property type="protein sequence ID" value="RLT81130.1"/>
    <property type="molecule type" value="Genomic_DNA"/>
</dbReference>
<evidence type="ECO:0000256" key="4">
    <source>
        <dbReference type="ARBA" id="ARBA00023239"/>
    </source>
</evidence>
<dbReference type="Pfam" id="PF16889">
    <property type="entry name" value="Hepar_II_III_N"/>
    <property type="match status" value="1"/>
</dbReference>
<name>A0A3L7YY61_9BACE</name>
<dbReference type="RefSeq" id="WP_121766693.1">
    <property type="nucleotide sequence ID" value="NZ_CASQIL010000129.1"/>
</dbReference>
<dbReference type="Gene3D" id="1.50.10.100">
    <property type="entry name" value="Chondroitin AC/alginate lyase"/>
    <property type="match status" value="1"/>
</dbReference>
<gene>
    <name evidence="7" type="ORF">D7Y07_04810</name>
</gene>
<evidence type="ECO:0000256" key="3">
    <source>
        <dbReference type="ARBA" id="ARBA00022764"/>
    </source>
</evidence>
<dbReference type="PANTHER" id="PTHR39210">
    <property type="entry name" value="HEPARIN-SULFATE LYASE"/>
    <property type="match status" value="1"/>
</dbReference>
<dbReference type="GO" id="GO:0042597">
    <property type="term" value="C:periplasmic space"/>
    <property type="evidence" value="ECO:0007669"/>
    <property type="project" value="UniProtKB-SubCell"/>
</dbReference>
<keyword evidence="2" id="KW-0732">Signal</keyword>
<dbReference type="Gene3D" id="2.70.98.70">
    <property type="match status" value="1"/>
</dbReference>